<evidence type="ECO:0000313" key="1">
    <source>
        <dbReference type="EMBL" id="KAG5274164.1"/>
    </source>
</evidence>
<dbReference type="Proteomes" id="UP000823561">
    <property type="component" value="Chromosome 11"/>
</dbReference>
<protein>
    <submittedName>
        <fullName evidence="1">Uncharacterized protein</fullName>
    </submittedName>
</protein>
<gene>
    <name evidence="1" type="ORF">AALO_G00159890</name>
</gene>
<evidence type="ECO:0000313" key="2">
    <source>
        <dbReference type="Proteomes" id="UP000823561"/>
    </source>
</evidence>
<dbReference type="AlphaFoldDB" id="A0AAV6GI00"/>
<proteinExistence type="predicted"/>
<organism evidence="1 2">
    <name type="scientific">Alosa alosa</name>
    <name type="common">allis shad</name>
    <dbReference type="NCBI Taxonomy" id="278164"/>
    <lineage>
        <taxon>Eukaryota</taxon>
        <taxon>Metazoa</taxon>
        <taxon>Chordata</taxon>
        <taxon>Craniata</taxon>
        <taxon>Vertebrata</taxon>
        <taxon>Euteleostomi</taxon>
        <taxon>Actinopterygii</taxon>
        <taxon>Neopterygii</taxon>
        <taxon>Teleostei</taxon>
        <taxon>Clupei</taxon>
        <taxon>Clupeiformes</taxon>
        <taxon>Clupeoidei</taxon>
        <taxon>Clupeidae</taxon>
        <taxon>Alosa</taxon>
    </lineage>
</organism>
<dbReference type="EMBL" id="JADWDJ010000011">
    <property type="protein sequence ID" value="KAG5274164.1"/>
    <property type="molecule type" value="Genomic_DNA"/>
</dbReference>
<reference evidence="1" key="1">
    <citation type="submission" date="2020-10" db="EMBL/GenBank/DDBJ databases">
        <title>Chromosome-scale genome assembly of the Allis shad, Alosa alosa.</title>
        <authorList>
            <person name="Margot Z."/>
            <person name="Christophe K."/>
            <person name="Cabau C."/>
            <person name="Louis A."/>
            <person name="Berthelot C."/>
            <person name="Parey E."/>
            <person name="Roest Crollius H."/>
            <person name="Montfort J."/>
            <person name="Robinson-Rechavi M."/>
            <person name="Bucao C."/>
            <person name="Bouchez O."/>
            <person name="Gislard M."/>
            <person name="Lluch J."/>
            <person name="Milhes M."/>
            <person name="Lampietro C."/>
            <person name="Lopez Roques C."/>
            <person name="Donnadieu C."/>
            <person name="Braasch I."/>
            <person name="Desvignes T."/>
            <person name="Postlethwait J."/>
            <person name="Bobe J."/>
            <person name="Guiguen Y."/>
        </authorList>
    </citation>
    <scope>NUCLEOTIDE SEQUENCE</scope>
    <source>
        <strain evidence="1">M-15738</strain>
        <tissue evidence="1">Blood</tissue>
    </source>
</reference>
<comment type="caution">
    <text evidence="1">The sequence shown here is derived from an EMBL/GenBank/DDBJ whole genome shotgun (WGS) entry which is preliminary data.</text>
</comment>
<sequence length="95" mass="10392">MLYCVRTRLSSNMVHLGCSGLRWVEPPRVFRLLAMRAPQGSVVCGGALCHAGMPLCDAIFTQTWAVARASRLWMGPDYQSPPLANHLPLRTGPAT</sequence>
<keyword evidence="2" id="KW-1185">Reference proteome</keyword>
<accession>A0AAV6GI00</accession>
<name>A0AAV6GI00_9TELE</name>